<comment type="similarity">
    <text evidence="2 6">Belongs to the Mediator complex subunit 7 family.</text>
</comment>
<reference evidence="9" key="1">
    <citation type="submission" date="2021-01" db="EMBL/GenBank/DDBJ databases">
        <authorList>
            <person name="Corre E."/>
            <person name="Pelletier E."/>
            <person name="Niang G."/>
            <person name="Scheremetjew M."/>
            <person name="Finn R."/>
            <person name="Kale V."/>
            <person name="Holt S."/>
            <person name="Cochrane G."/>
            <person name="Meng A."/>
            <person name="Brown T."/>
            <person name="Cohen L."/>
        </authorList>
    </citation>
    <scope>NUCLEOTIDE SEQUENCE</scope>
    <source>
        <strain evidence="9">UNC1205</strain>
    </source>
</reference>
<keyword evidence="5 6" id="KW-0539">Nucleus</keyword>
<dbReference type="AlphaFoldDB" id="A0A7S0UN00"/>
<name>A0A7S0UN00_9STRA</name>
<evidence type="ECO:0000256" key="6">
    <source>
        <dbReference type="RuleBase" id="RU364060"/>
    </source>
</evidence>
<evidence type="ECO:0000256" key="1">
    <source>
        <dbReference type="ARBA" id="ARBA00004123"/>
    </source>
</evidence>
<protein>
    <recommendedName>
        <fullName evidence="6">Mediator of RNA polymerase II transcription subunit 7</fullName>
    </recommendedName>
</protein>
<proteinExistence type="inferred from homology"/>
<evidence type="ECO:0000256" key="5">
    <source>
        <dbReference type="ARBA" id="ARBA00023242"/>
    </source>
</evidence>
<comment type="function">
    <text evidence="6">Component of the Mediator complex, a coactivator involved in the regulated transcription of nearly all RNA polymerase II-dependent genes. Mediator functions as a bridge to convey information from gene-specific regulatory proteins to the basal RNA polymerase II transcription machinery.</text>
</comment>
<keyword evidence="4 6" id="KW-0804">Transcription</keyword>
<evidence type="ECO:0000256" key="7">
    <source>
        <dbReference type="SAM" id="Coils"/>
    </source>
</evidence>
<dbReference type="InterPro" id="IPR044888">
    <property type="entry name" value="Mediatior_Med7_sf"/>
</dbReference>
<dbReference type="GO" id="GO:0006357">
    <property type="term" value="P:regulation of transcription by RNA polymerase II"/>
    <property type="evidence" value="ECO:0007669"/>
    <property type="project" value="InterPro"/>
</dbReference>
<feature type="compositionally biased region" description="Low complexity" evidence="8">
    <location>
        <begin position="1"/>
        <end position="17"/>
    </location>
</feature>
<dbReference type="GO" id="GO:0016592">
    <property type="term" value="C:mediator complex"/>
    <property type="evidence" value="ECO:0007669"/>
    <property type="project" value="InterPro"/>
</dbReference>
<dbReference type="InterPro" id="IPR009244">
    <property type="entry name" value="Mediatior_Med7"/>
</dbReference>
<dbReference type="PANTHER" id="PTHR21428:SF11">
    <property type="entry name" value="MEDIATOR OF RNA POLYMERASE II TRANSCRIPTION SUBUNIT 7"/>
    <property type="match status" value="1"/>
</dbReference>
<comment type="subunit">
    <text evidence="6">Component of the Mediator complex.</text>
</comment>
<gene>
    <name evidence="9" type="ORF">PDEL1432_LOCUS3079</name>
</gene>
<sequence length="223" mass="24721">MASTNEPAAEGEAPGEATLLVSEFPPPPFYYTEAATLKPPPIPLEALERGTRKAAAAAAAARAEAERQRLADQTGDLTAGVLAGNTEAEEEEGEVVGVFGEIVEDPLLVKPLDSCEDPIVIRDEVKRLNKEVVQGFCNLLSDLVNRPAENKKRRDELQHDVFLMLQETNKFREHQSRELLIEILEKQNEEREKLIQDLEEKIQQADELLGNTAFNTISMDESS</sequence>
<organism evidence="9">
    <name type="scientific">Pseudo-nitzschia delicatissima</name>
    <dbReference type="NCBI Taxonomy" id="44447"/>
    <lineage>
        <taxon>Eukaryota</taxon>
        <taxon>Sar</taxon>
        <taxon>Stramenopiles</taxon>
        <taxon>Ochrophyta</taxon>
        <taxon>Bacillariophyta</taxon>
        <taxon>Bacillariophyceae</taxon>
        <taxon>Bacillariophycidae</taxon>
        <taxon>Bacillariales</taxon>
        <taxon>Bacillariaceae</taxon>
        <taxon>Pseudo-nitzschia</taxon>
    </lineage>
</organism>
<keyword evidence="6" id="KW-0010">Activator</keyword>
<comment type="subcellular location">
    <subcellularLocation>
        <location evidence="1 6">Nucleus</location>
    </subcellularLocation>
</comment>
<dbReference type="GO" id="GO:0070847">
    <property type="term" value="C:core mediator complex"/>
    <property type="evidence" value="ECO:0007669"/>
    <property type="project" value="TreeGrafter"/>
</dbReference>
<dbReference type="Pfam" id="PF05983">
    <property type="entry name" value="Med7"/>
    <property type="match status" value="1"/>
</dbReference>
<evidence type="ECO:0000313" key="9">
    <source>
        <dbReference type="EMBL" id="CAD8763039.1"/>
    </source>
</evidence>
<evidence type="ECO:0000256" key="3">
    <source>
        <dbReference type="ARBA" id="ARBA00023015"/>
    </source>
</evidence>
<dbReference type="Gene3D" id="6.10.140.200">
    <property type="match status" value="1"/>
</dbReference>
<evidence type="ECO:0000256" key="8">
    <source>
        <dbReference type="SAM" id="MobiDB-lite"/>
    </source>
</evidence>
<dbReference type="InterPro" id="IPR037212">
    <property type="entry name" value="Med7/Med21-like"/>
</dbReference>
<keyword evidence="3 6" id="KW-0805">Transcription regulation</keyword>
<feature type="coiled-coil region" evidence="7">
    <location>
        <begin position="177"/>
        <end position="211"/>
    </location>
</feature>
<feature type="region of interest" description="Disordered" evidence="8">
    <location>
        <begin position="1"/>
        <end position="23"/>
    </location>
</feature>
<evidence type="ECO:0000256" key="2">
    <source>
        <dbReference type="ARBA" id="ARBA00009994"/>
    </source>
</evidence>
<evidence type="ECO:0000256" key="4">
    <source>
        <dbReference type="ARBA" id="ARBA00023163"/>
    </source>
</evidence>
<accession>A0A7S0UN00</accession>
<dbReference type="EMBL" id="HBFL01004295">
    <property type="protein sequence ID" value="CAD8763039.1"/>
    <property type="molecule type" value="Transcribed_RNA"/>
</dbReference>
<dbReference type="SUPFAM" id="SSF140718">
    <property type="entry name" value="Mediator hinge subcomplex-like"/>
    <property type="match status" value="1"/>
</dbReference>
<keyword evidence="7" id="KW-0175">Coiled coil</keyword>
<dbReference type="PANTHER" id="PTHR21428">
    <property type="entry name" value="MEDIATOR OF RNA POLYMERASE II TRANSCRIPTION SUBUNIT 7"/>
    <property type="match status" value="1"/>
</dbReference>
<dbReference type="GO" id="GO:0003712">
    <property type="term" value="F:transcription coregulator activity"/>
    <property type="evidence" value="ECO:0007669"/>
    <property type="project" value="InterPro"/>
</dbReference>